<dbReference type="InterPro" id="IPR006621">
    <property type="entry name" value="Nose-resist-to-fluoxetine_N"/>
</dbReference>
<feature type="domain" description="Nose resistant-to-fluoxetine protein N-terminal" evidence="3">
    <location>
        <begin position="69"/>
        <end position="195"/>
    </location>
</feature>
<dbReference type="EMBL" id="CAJOBB010000301">
    <property type="protein sequence ID" value="CAF3644051.1"/>
    <property type="molecule type" value="Genomic_DNA"/>
</dbReference>
<dbReference type="Proteomes" id="UP000663860">
    <property type="component" value="Unassembled WGS sequence"/>
</dbReference>
<evidence type="ECO:0000256" key="1">
    <source>
        <dbReference type="SAM" id="Phobius"/>
    </source>
</evidence>
<feature type="chain" id="PRO_5035684225" description="Nose resistant-to-fluoxetine protein N-terminal domain-containing protein" evidence="2">
    <location>
        <begin position="23"/>
        <end position="741"/>
    </location>
</feature>
<feature type="transmembrane region" description="Helical" evidence="1">
    <location>
        <begin position="203"/>
        <end position="226"/>
    </location>
</feature>
<dbReference type="AlphaFoldDB" id="A0A814BQU5"/>
<feature type="transmembrane region" description="Helical" evidence="1">
    <location>
        <begin position="479"/>
        <end position="505"/>
    </location>
</feature>
<evidence type="ECO:0000313" key="4">
    <source>
        <dbReference type="EMBL" id="CAF0929976.1"/>
    </source>
</evidence>
<feature type="transmembrane region" description="Helical" evidence="1">
    <location>
        <begin position="593"/>
        <end position="612"/>
    </location>
</feature>
<evidence type="ECO:0000259" key="3">
    <source>
        <dbReference type="SMART" id="SM00703"/>
    </source>
</evidence>
<name>A0A814BQU5_9BILA</name>
<feature type="transmembrane region" description="Helical" evidence="1">
    <location>
        <begin position="699"/>
        <end position="721"/>
    </location>
</feature>
<dbReference type="InterPro" id="IPR052728">
    <property type="entry name" value="O2_lipid_transport_reg"/>
</dbReference>
<dbReference type="Proteomes" id="UP000663868">
    <property type="component" value="Unassembled WGS sequence"/>
</dbReference>
<keyword evidence="1" id="KW-0812">Transmembrane</keyword>
<evidence type="ECO:0000313" key="5">
    <source>
        <dbReference type="EMBL" id="CAF3644051.1"/>
    </source>
</evidence>
<protein>
    <recommendedName>
        <fullName evidence="3">Nose resistant-to-fluoxetine protein N-terminal domain-containing protein</fullName>
    </recommendedName>
</protein>
<dbReference type="Pfam" id="PF20146">
    <property type="entry name" value="NRF"/>
    <property type="match status" value="1"/>
</dbReference>
<keyword evidence="2" id="KW-0732">Signal</keyword>
<feature type="transmembrane region" description="Helical" evidence="1">
    <location>
        <begin position="405"/>
        <end position="426"/>
    </location>
</feature>
<dbReference type="SMART" id="SM00703">
    <property type="entry name" value="NRF"/>
    <property type="match status" value="1"/>
</dbReference>
<dbReference type="EMBL" id="CAJNOE010000112">
    <property type="protein sequence ID" value="CAF0929976.1"/>
    <property type="molecule type" value="Genomic_DNA"/>
</dbReference>
<accession>A0A814BQU5</accession>
<feature type="transmembrane region" description="Helical" evidence="1">
    <location>
        <begin position="314"/>
        <end position="339"/>
    </location>
</feature>
<feature type="signal peptide" evidence="2">
    <location>
        <begin position="1"/>
        <end position="22"/>
    </location>
</feature>
<reference evidence="4" key="1">
    <citation type="submission" date="2021-02" db="EMBL/GenBank/DDBJ databases">
        <authorList>
            <person name="Nowell W R."/>
        </authorList>
    </citation>
    <scope>NUCLEOTIDE SEQUENCE</scope>
</reference>
<gene>
    <name evidence="4" type="ORF">IZO911_LOCUS13813</name>
    <name evidence="5" type="ORF">KXQ929_LOCUS7366</name>
</gene>
<keyword evidence="1" id="KW-0472">Membrane</keyword>
<dbReference type="PANTHER" id="PTHR11161:SF0">
    <property type="entry name" value="O-ACYLTRANSFERASE LIKE PROTEIN"/>
    <property type="match status" value="1"/>
</dbReference>
<dbReference type="Pfam" id="PF01757">
    <property type="entry name" value="Acyl_transf_3"/>
    <property type="match status" value="1"/>
</dbReference>
<evidence type="ECO:0000256" key="2">
    <source>
        <dbReference type="SAM" id="SignalP"/>
    </source>
</evidence>
<dbReference type="InterPro" id="IPR002656">
    <property type="entry name" value="Acyl_transf_3_dom"/>
</dbReference>
<dbReference type="PANTHER" id="PTHR11161">
    <property type="entry name" value="O-ACYLTRANSFERASE"/>
    <property type="match status" value="1"/>
</dbReference>
<feature type="transmembrane region" description="Helical" evidence="1">
    <location>
        <begin position="662"/>
        <end position="687"/>
    </location>
</feature>
<dbReference type="GO" id="GO:0016747">
    <property type="term" value="F:acyltransferase activity, transferring groups other than amino-acyl groups"/>
    <property type="evidence" value="ECO:0007669"/>
    <property type="project" value="InterPro"/>
</dbReference>
<evidence type="ECO:0000313" key="6">
    <source>
        <dbReference type="Proteomes" id="UP000663860"/>
    </source>
</evidence>
<comment type="caution">
    <text evidence="4">The sequence shown here is derived from an EMBL/GenBank/DDBJ whole genome shotgun (WGS) entry which is preliminary data.</text>
</comment>
<keyword evidence="1" id="KW-1133">Transmembrane helix</keyword>
<proteinExistence type="predicted"/>
<feature type="transmembrane region" description="Helical" evidence="1">
    <location>
        <begin position="359"/>
        <end position="384"/>
    </location>
</feature>
<feature type="transmembrane region" description="Helical" evidence="1">
    <location>
        <begin position="632"/>
        <end position="650"/>
    </location>
</feature>
<organism evidence="4 6">
    <name type="scientific">Adineta steineri</name>
    <dbReference type="NCBI Taxonomy" id="433720"/>
    <lineage>
        <taxon>Eukaryota</taxon>
        <taxon>Metazoa</taxon>
        <taxon>Spiralia</taxon>
        <taxon>Gnathifera</taxon>
        <taxon>Rotifera</taxon>
        <taxon>Eurotatoria</taxon>
        <taxon>Bdelloidea</taxon>
        <taxon>Adinetida</taxon>
        <taxon>Adinetidae</taxon>
        <taxon>Adineta</taxon>
    </lineage>
</organism>
<sequence>MRFRSYFSIILFVLIFKNDINGESISFMNLIPNIIANHRFVQENIIDSTIEFNQTLPWINIDLTIDANGSNCSHDIQLLARDLATRKIWALKTLDAWGKFPSGVMQGNIYWVGSVFECKHHLRGLNNSVVQQPFRTRTCTIGNGFSNIIRPVYGICVPQSCNANDLVNYINTRTIRIPFIKRFIHLTEDNIHCIDHRSYDGKAILTIVILTILVILILLATGMHIACKDKYSLQVEDSIRSGYEPILDQTIVETETETVITTTTAATTDPLDEGTSLITRPRQTVDSIAQNLINCCSLTNNYQLLKNKSQPNTLACLNGIRVLSLCWVILGHTFVFAAFYSDNVVTVINWSRHLYAQIIIQAVFSIDSFFLLSGLLTAFIYFISKIENERFSILRFFVNHYIYRYLRYTIFYAIMLLIYITLSPYFGQSGPIYPINGSETSTCKHTWWRNLLYINNMFDSRDSCMPVTWFLATNMQLHWIAPLFLLATSWKWICGILVAIIFIIVDIISTSVIMSTRGYDHGMFSDLYSNRTNTSHNYMNDVYIKPWCRITPYAIGLILGHILYEMHQRDNTLSWESLLPQRRLTGYKHIKQVIAWILALVILAICIFGTHGDFNGNPLTSFERVAFHALSRLGWAIGLSIIIIICFINQRGKVNKFLSHSFFHLLAKLTFGAYLWHSLVLTVNYLGSDQPIHFTLPTMIFNFIIHTMISYILSFFTFLLFELPIIQLLKSAFQHQTNNSN</sequence>